<dbReference type="Proteomes" id="UP000677803">
    <property type="component" value="Unassembled WGS sequence"/>
</dbReference>
<reference evidence="2" key="1">
    <citation type="submission" date="2021-05" db="EMBL/GenBank/DDBJ databases">
        <authorList>
            <person name="Tigano A."/>
        </authorList>
    </citation>
    <scope>NUCLEOTIDE SEQUENCE</scope>
</reference>
<dbReference type="PANTHER" id="PTHR48488">
    <property type="entry name" value="INTERLEUKIN-22"/>
    <property type="match status" value="1"/>
</dbReference>
<sequence length="186" mass="20636">MPLSVAPPTAVAPGALRLAAGLLAVLLLIGWTEPAPAHPQRESLSPPLRDPQLHAAVAEVSQEAQRQQLEEDTSLRLIPRPDHRQENLGFCCLQANILDYYLHNILQSGGGRSPSMLRLHADLQRVSADLQDSGCNVDHYHHHKNAVEFRRKLEKIGGQRGINKALGEVDILFTYLHEYCVKPDPQ</sequence>
<evidence type="ECO:0000256" key="1">
    <source>
        <dbReference type="SAM" id="SignalP"/>
    </source>
</evidence>
<evidence type="ECO:0000313" key="2">
    <source>
        <dbReference type="EMBL" id="CAG5926688.1"/>
    </source>
</evidence>
<protein>
    <submittedName>
        <fullName evidence="2">(Atlantic silverside) hypothetical protein</fullName>
    </submittedName>
</protein>
<dbReference type="PRINTS" id="PR01937">
    <property type="entry name" value="INTRLEUKIN24"/>
</dbReference>
<comment type="caution">
    <text evidence="2">The sequence shown here is derived from an EMBL/GenBank/DDBJ whole genome shotgun (WGS) entry which is preliminary data.</text>
</comment>
<dbReference type="InterPro" id="IPR009079">
    <property type="entry name" value="4_helix_cytokine-like_core"/>
</dbReference>
<gene>
    <name evidence="2" type="ORF">MMEN_LOCUS11048</name>
</gene>
<dbReference type="Gene3D" id="1.20.1250.10">
    <property type="match status" value="1"/>
</dbReference>
<organism evidence="2 3">
    <name type="scientific">Menidia menidia</name>
    <name type="common">Atlantic silverside</name>
    <dbReference type="NCBI Taxonomy" id="238744"/>
    <lineage>
        <taxon>Eukaryota</taxon>
        <taxon>Metazoa</taxon>
        <taxon>Chordata</taxon>
        <taxon>Craniata</taxon>
        <taxon>Vertebrata</taxon>
        <taxon>Euteleostomi</taxon>
        <taxon>Actinopterygii</taxon>
        <taxon>Neopterygii</taxon>
        <taxon>Teleostei</taxon>
        <taxon>Neoteleostei</taxon>
        <taxon>Acanthomorphata</taxon>
        <taxon>Ovalentaria</taxon>
        <taxon>Atherinomorphae</taxon>
        <taxon>Atheriniformes</taxon>
        <taxon>Atherinopsidae</taxon>
        <taxon>Menidiinae</taxon>
        <taxon>Menidia</taxon>
    </lineage>
</organism>
<evidence type="ECO:0000313" key="3">
    <source>
        <dbReference type="Proteomes" id="UP000677803"/>
    </source>
</evidence>
<dbReference type="InterPro" id="IPR020444">
    <property type="entry name" value="IL-24"/>
</dbReference>
<proteinExistence type="predicted"/>
<dbReference type="GO" id="GO:0005576">
    <property type="term" value="C:extracellular region"/>
    <property type="evidence" value="ECO:0007669"/>
    <property type="project" value="InterPro"/>
</dbReference>
<dbReference type="EMBL" id="CAJRST010011113">
    <property type="protein sequence ID" value="CAG5926688.1"/>
    <property type="molecule type" value="Genomic_DNA"/>
</dbReference>
<dbReference type="AlphaFoldDB" id="A0A8S4AZL1"/>
<dbReference type="InterPro" id="IPR020453">
    <property type="entry name" value="IL-22"/>
</dbReference>
<dbReference type="PANTHER" id="PTHR48488:SF1">
    <property type="entry name" value="INTERLEUKIN-22"/>
    <property type="match status" value="1"/>
</dbReference>
<keyword evidence="1" id="KW-0732">Signal</keyword>
<dbReference type="Pfam" id="PF14565">
    <property type="entry name" value="IL22"/>
    <property type="match status" value="1"/>
</dbReference>
<name>A0A8S4AZL1_9TELE</name>
<keyword evidence="3" id="KW-1185">Reference proteome</keyword>
<accession>A0A8S4AZL1</accession>
<feature type="signal peptide" evidence="1">
    <location>
        <begin position="1"/>
        <end position="34"/>
    </location>
</feature>
<feature type="chain" id="PRO_5035868062" evidence="1">
    <location>
        <begin position="35"/>
        <end position="186"/>
    </location>
</feature>
<dbReference type="OrthoDB" id="9451249at2759"/>
<dbReference type="SUPFAM" id="SSF47266">
    <property type="entry name" value="4-helical cytokines"/>
    <property type="match status" value="1"/>
</dbReference>